<dbReference type="PANTHER" id="PTHR30570:SF1">
    <property type="entry name" value="PHOSPHATE-BINDING PROTEIN PSTS"/>
    <property type="match status" value="1"/>
</dbReference>
<dbReference type="Pfam" id="PF12849">
    <property type="entry name" value="PBP_like_2"/>
    <property type="match status" value="1"/>
</dbReference>
<gene>
    <name evidence="7" type="ORF">C0189_03680</name>
</gene>
<keyword evidence="5" id="KW-1133">Transmembrane helix</keyword>
<dbReference type="Proteomes" id="UP000237040">
    <property type="component" value="Unassembled WGS sequence"/>
</dbReference>
<accession>A0A2J6WE24</accession>
<reference evidence="7 8" key="1">
    <citation type="submission" date="2018-01" db="EMBL/GenBank/DDBJ databases">
        <title>Metagenomic assembled genomes from two thermal pools in the Uzon Caldera, Kamchatka, Russia.</title>
        <authorList>
            <person name="Wilkins L."/>
            <person name="Ettinger C."/>
        </authorList>
    </citation>
    <scope>NUCLEOTIDE SEQUENCE [LARGE SCALE GENOMIC DNA]</scope>
    <source>
        <strain evidence="7">ZAV-07</strain>
    </source>
</reference>
<evidence type="ECO:0000313" key="8">
    <source>
        <dbReference type="Proteomes" id="UP000237040"/>
    </source>
</evidence>
<dbReference type="FunFam" id="3.40.190.10:FF:000055">
    <property type="entry name" value="Phosphate ABC transporter, phosphate-binding protein"/>
    <property type="match status" value="1"/>
</dbReference>
<dbReference type="CDD" id="cd13566">
    <property type="entry name" value="PBP2_phosphate"/>
    <property type="match status" value="1"/>
</dbReference>
<dbReference type="Gene3D" id="3.40.190.10">
    <property type="entry name" value="Periplasmic binding protein-like II"/>
    <property type="match status" value="2"/>
</dbReference>
<dbReference type="PANTHER" id="PTHR30570">
    <property type="entry name" value="PERIPLASMIC PHOSPHATE BINDING COMPONENT OF PHOSPHATE ABC TRANSPORTER"/>
    <property type="match status" value="1"/>
</dbReference>
<comment type="similarity">
    <text evidence="1 4">Belongs to the PstS family.</text>
</comment>
<feature type="domain" description="PBP" evidence="6">
    <location>
        <begin position="32"/>
        <end position="272"/>
    </location>
</feature>
<evidence type="ECO:0000256" key="5">
    <source>
        <dbReference type="SAM" id="Phobius"/>
    </source>
</evidence>
<sequence length="286" mass="31131">MNNKRKFLAYLLVGIMVFSVVFIFTGCKQASQKEAAQEAKITMNGSTTVFPIAQRAAEVYMNKHPNVKISVEGTGSGNGIAALIDGTTDIANASREIKPEEIEKAKAKGVNPYETKIALDAIAIIVNPANPITNLTKQQVIDIFTGKITNWKDLGWKDTPIVVVSRDTSSGTYGTFMELVMPHGAQITDKATFQSSSQALKNTVATTEGAIGYVGLGYLDSQVKAVAYEGIMPSKETVVNHTYKLSRFLYMYTNGEPKGEVKNFIDFVLSPEGQDIVESVGFIRIK</sequence>
<dbReference type="SUPFAM" id="SSF53850">
    <property type="entry name" value="Periplasmic binding protein-like II"/>
    <property type="match status" value="1"/>
</dbReference>
<evidence type="ECO:0000256" key="3">
    <source>
        <dbReference type="ARBA" id="ARBA00022729"/>
    </source>
</evidence>
<dbReference type="PROSITE" id="PS51257">
    <property type="entry name" value="PROKAR_LIPOPROTEIN"/>
    <property type="match status" value="1"/>
</dbReference>
<dbReference type="GO" id="GO:0006817">
    <property type="term" value="P:phosphate ion transport"/>
    <property type="evidence" value="ECO:0007669"/>
    <property type="project" value="UniProtKB-UniRule"/>
</dbReference>
<evidence type="ECO:0000313" key="7">
    <source>
        <dbReference type="EMBL" id="PMP67144.1"/>
    </source>
</evidence>
<keyword evidence="2 4" id="KW-0813">Transport</keyword>
<dbReference type="EMBL" id="PNIL01000055">
    <property type="protein sequence ID" value="PMP67144.1"/>
    <property type="molecule type" value="Genomic_DNA"/>
</dbReference>
<comment type="caution">
    <text evidence="7">The sequence shown here is derived from an EMBL/GenBank/DDBJ whole genome shotgun (WGS) entry which is preliminary data.</text>
</comment>
<proteinExistence type="inferred from homology"/>
<feature type="transmembrane region" description="Helical" evidence="5">
    <location>
        <begin position="7"/>
        <end position="25"/>
    </location>
</feature>
<dbReference type="GO" id="GO:0042301">
    <property type="term" value="F:phosphate ion binding"/>
    <property type="evidence" value="ECO:0007669"/>
    <property type="project" value="UniProtKB-UniRule"/>
</dbReference>
<organism evidence="7 8">
    <name type="scientific">Caldisericum exile</name>
    <dbReference type="NCBI Taxonomy" id="693075"/>
    <lineage>
        <taxon>Bacteria</taxon>
        <taxon>Pseudomonadati</taxon>
        <taxon>Caldisericota/Cryosericota group</taxon>
        <taxon>Caldisericota</taxon>
        <taxon>Caldisericia</taxon>
        <taxon>Caldisericales</taxon>
        <taxon>Caldisericaceae</taxon>
        <taxon>Caldisericum</taxon>
    </lineage>
</organism>
<keyword evidence="4" id="KW-0592">Phosphate transport</keyword>
<evidence type="ECO:0000256" key="2">
    <source>
        <dbReference type="ARBA" id="ARBA00022448"/>
    </source>
</evidence>
<dbReference type="NCBIfam" id="TIGR02136">
    <property type="entry name" value="ptsS_2"/>
    <property type="match status" value="1"/>
</dbReference>
<comment type="function">
    <text evidence="4">Involved in the system for phosphate transport across the cytoplasmic membrane.</text>
</comment>
<keyword evidence="3" id="KW-0732">Signal</keyword>
<keyword evidence="5" id="KW-0472">Membrane</keyword>
<protein>
    <recommendedName>
        <fullName evidence="4">Phosphate-binding protein</fullName>
    </recommendedName>
</protein>
<evidence type="ECO:0000256" key="4">
    <source>
        <dbReference type="RuleBase" id="RU367119"/>
    </source>
</evidence>
<keyword evidence="5" id="KW-0812">Transmembrane</keyword>
<dbReference type="InterPro" id="IPR024370">
    <property type="entry name" value="PBP_domain"/>
</dbReference>
<dbReference type="InterPro" id="IPR050811">
    <property type="entry name" value="Phosphate_ABC_transporter"/>
</dbReference>
<name>A0A2J6WE24_9BACT</name>
<dbReference type="InterPro" id="IPR011862">
    <property type="entry name" value="Phos-bd"/>
</dbReference>
<evidence type="ECO:0000256" key="1">
    <source>
        <dbReference type="ARBA" id="ARBA00008725"/>
    </source>
</evidence>
<dbReference type="AlphaFoldDB" id="A0A2J6WE24"/>
<evidence type="ECO:0000259" key="6">
    <source>
        <dbReference type="Pfam" id="PF12849"/>
    </source>
</evidence>